<keyword evidence="3" id="KW-0808">Transferase</keyword>
<feature type="non-terminal residue" evidence="10">
    <location>
        <position position="1"/>
    </location>
</feature>
<keyword evidence="4" id="KW-0547">Nucleotide-binding</keyword>
<dbReference type="FunFam" id="1.10.510.10:FF:000307">
    <property type="entry name" value="Serine/threonine-protein kinase RIO2"/>
    <property type="match status" value="1"/>
</dbReference>
<proteinExistence type="predicted"/>
<keyword evidence="2" id="KW-0723">Serine/threonine-protein kinase</keyword>
<organism evidence="10 11">
    <name type="scientific">Oceanodroma tethys</name>
    <name type="common">Wedge-rumped storm-petrel</name>
    <name type="synonym">Hydrobates tethys</name>
    <dbReference type="NCBI Taxonomy" id="79633"/>
    <lineage>
        <taxon>Eukaryota</taxon>
        <taxon>Metazoa</taxon>
        <taxon>Chordata</taxon>
        <taxon>Craniata</taxon>
        <taxon>Vertebrata</taxon>
        <taxon>Euteleostomi</taxon>
        <taxon>Archelosauria</taxon>
        <taxon>Archosauria</taxon>
        <taxon>Dinosauria</taxon>
        <taxon>Saurischia</taxon>
        <taxon>Theropoda</taxon>
        <taxon>Coelurosauria</taxon>
        <taxon>Aves</taxon>
        <taxon>Neognathae</taxon>
        <taxon>Neoaves</taxon>
        <taxon>Aequornithes</taxon>
        <taxon>Procellariiformes</taxon>
        <taxon>Hydrobatidae</taxon>
        <taxon>Oceanodroma</taxon>
    </lineage>
</organism>
<evidence type="ECO:0000256" key="8">
    <source>
        <dbReference type="ARBA" id="ARBA00048679"/>
    </source>
</evidence>
<dbReference type="GO" id="GO:0005829">
    <property type="term" value="C:cytosol"/>
    <property type="evidence" value="ECO:0007669"/>
    <property type="project" value="TreeGrafter"/>
</dbReference>
<name>A0A7K9M7J6_OCETE</name>
<dbReference type="PANTHER" id="PTHR45852:SF1">
    <property type="entry name" value="SERINE_THREONINE-PROTEIN KINASE RIO2"/>
    <property type="match status" value="1"/>
</dbReference>
<dbReference type="GO" id="GO:0004674">
    <property type="term" value="F:protein serine/threonine kinase activity"/>
    <property type="evidence" value="ECO:0007669"/>
    <property type="project" value="UniProtKB-KW"/>
</dbReference>
<reference evidence="10 11" key="1">
    <citation type="submission" date="2019-09" db="EMBL/GenBank/DDBJ databases">
        <title>Bird 10,000 Genomes (B10K) Project - Family phase.</title>
        <authorList>
            <person name="Zhang G."/>
        </authorList>
    </citation>
    <scope>NUCLEOTIDE SEQUENCE [LARGE SCALE GENOMIC DNA]</scope>
    <source>
        <strain evidence="10">B10K-DU-001-32</strain>
        <tissue evidence="10">Muscle</tissue>
    </source>
</reference>
<evidence type="ECO:0000256" key="1">
    <source>
        <dbReference type="ARBA" id="ARBA00012513"/>
    </source>
</evidence>
<dbReference type="OrthoDB" id="10258631at2759"/>
<evidence type="ECO:0000313" key="11">
    <source>
        <dbReference type="Proteomes" id="UP000527232"/>
    </source>
</evidence>
<sequence>CQVRQMKDPASVYSELMDLIVKLANHGLIHGDFNEFNLILDNDDHITMIDFPQMISTSHANAEWYFDRDVNCIKEFFKKRFNYESELFPAFRDIRREYSLDREVAASGYTKEMQEDGELLYPPGSDEDDNTTEITEFVENAENELNFFSKDKENNADFMYEVGDFSESRTSNDFMYSNEEADTTESSENTQRLNMSKLSSALEKVEGQAMLWKSGEDAESSAIAFFEDKSITENAAEVEDRTGQGGCCNDKENGDKCPNLVDLSSLNKKFRHYRNEEIIIHGAEHRTRTESTTSVRSVGSCSTIPAELVKQKIKHQLTKYQKSALRQRLQKGEANIYTKQRRENMHNIKSSLDAASFWG</sequence>
<protein>
    <recommendedName>
        <fullName evidence="1">non-specific serine/threonine protein kinase</fullName>
        <ecNumber evidence="1">2.7.11.1</ecNumber>
    </recommendedName>
</protein>
<evidence type="ECO:0000256" key="5">
    <source>
        <dbReference type="ARBA" id="ARBA00022777"/>
    </source>
</evidence>
<dbReference type="SUPFAM" id="SSF56112">
    <property type="entry name" value="Protein kinase-like (PK-like)"/>
    <property type="match status" value="1"/>
</dbReference>
<dbReference type="PROSITE" id="PS01245">
    <property type="entry name" value="RIO1"/>
    <property type="match status" value="1"/>
</dbReference>
<feature type="non-terminal residue" evidence="10">
    <location>
        <position position="359"/>
    </location>
</feature>
<gene>
    <name evidence="10" type="primary">Riok2</name>
    <name evidence="10" type="ORF">HYDTET_R11608</name>
</gene>
<dbReference type="PANTHER" id="PTHR45852">
    <property type="entry name" value="SER/THR-PROTEIN KINASE RIO2"/>
    <property type="match status" value="1"/>
</dbReference>
<evidence type="ECO:0000256" key="7">
    <source>
        <dbReference type="ARBA" id="ARBA00047899"/>
    </source>
</evidence>
<dbReference type="InterPro" id="IPR018934">
    <property type="entry name" value="RIO_dom"/>
</dbReference>
<dbReference type="Gene3D" id="1.10.510.10">
    <property type="entry name" value="Transferase(Phosphotransferase) domain 1"/>
    <property type="match status" value="1"/>
</dbReference>
<comment type="catalytic activity">
    <reaction evidence="7">
        <text>L-threonyl-[protein] + ATP = O-phospho-L-threonyl-[protein] + ADP + H(+)</text>
        <dbReference type="Rhea" id="RHEA:46608"/>
        <dbReference type="Rhea" id="RHEA-COMP:11060"/>
        <dbReference type="Rhea" id="RHEA-COMP:11605"/>
        <dbReference type="ChEBI" id="CHEBI:15378"/>
        <dbReference type="ChEBI" id="CHEBI:30013"/>
        <dbReference type="ChEBI" id="CHEBI:30616"/>
        <dbReference type="ChEBI" id="CHEBI:61977"/>
        <dbReference type="ChEBI" id="CHEBI:456216"/>
        <dbReference type="EC" id="2.7.11.1"/>
    </reaction>
</comment>
<keyword evidence="6" id="KW-0067">ATP-binding</keyword>
<dbReference type="EC" id="2.7.11.1" evidence="1"/>
<accession>A0A7K9M7J6</accession>
<feature type="domain" description="RIO-type" evidence="9">
    <location>
        <begin position="2"/>
        <end position="83"/>
    </location>
</feature>
<dbReference type="GO" id="GO:0030490">
    <property type="term" value="P:maturation of SSU-rRNA"/>
    <property type="evidence" value="ECO:0007669"/>
    <property type="project" value="TreeGrafter"/>
</dbReference>
<keyword evidence="11" id="KW-1185">Reference proteome</keyword>
<dbReference type="GO" id="GO:0030688">
    <property type="term" value="C:preribosome, small subunit precursor"/>
    <property type="evidence" value="ECO:0007669"/>
    <property type="project" value="TreeGrafter"/>
</dbReference>
<dbReference type="GO" id="GO:0005524">
    <property type="term" value="F:ATP binding"/>
    <property type="evidence" value="ECO:0007669"/>
    <property type="project" value="UniProtKB-KW"/>
</dbReference>
<dbReference type="EMBL" id="VWZR01006604">
    <property type="protein sequence ID" value="NXH70216.1"/>
    <property type="molecule type" value="Genomic_DNA"/>
</dbReference>
<dbReference type="InterPro" id="IPR018935">
    <property type="entry name" value="RIO_kinase_CS"/>
</dbReference>
<dbReference type="GO" id="GO:0005634">
    <property type="term" value="C:nucleus"/>
    <property type="evidence" value="ECO:0007669"/>
    <property type="project" value="TreeGrafter"/>
</dbReference>
<dbReference type="AlphaFoldDB" id="A0A7K9M7J6"/>
<dbReference type="Proteomes" id="UP000527232">
    <property type="component" value="Unassembled WGS sequence"/>
</dbReference>
<evidence type="ECO:0000259" key="9">
    <source>
        <dbReference type="Pfam" id="PF01163"/>
    </source>
</evidence>
<dbReference type="InterPro" id="IPR011009">
    <property type="entry name" value="Kinase-like_dom_sf"/>
</dbReference>
<evidence type="ECO:0000256" key="6">
    <source>
        <dbReference type="ARBA" id="ARBA00022840"/>
    </source>
</evidence>
<evidence type="ECO:0000256" key="3">
    <source>
        <dbReference type="ARBA" id="ARBA00022679"/>
    </source>
</evidence>
<keyword evidence="5 10" id="KW-0418">Kinase</keyword>
<comment type="caution">
    <text evidence="10">The sequence shown here is derived from an EMBL/GenBank/DDBJ whole genome shotgun (WGS) entry which is preliminary data.</text>
</comment>
<evidence type="ECO:0000313" key="10">
    <source>
        <dbReference type="EMBL" id="NXH70216.1"/>
    </source>
</evidence>
<evidence type="ECO:0000256" key="2">
    <source>
        <dbReference type="ARBA" id="ARBA00022527"/>
    </source>
</evidence>
<comment type="catalytic activity">
    <reaction evidence="8">
        <text>L-seryl-[protein] + ATP = O-phospho-L-seryl-[protein] + ADP + H(+)</text>
        <dbReference type="Rhea" id="RHEA:17989"/>
        <dbReference type="Rhea" id="RHEA-COMP:9863"/>
        <dbReference type="Rhea" id="RHEA-COMP:11604"/>
        <dbReference type="ChEBI" id="CHEBI:15378"/>
        <dbReference type="ChEBI" id="CHEBI:29999"/>
        <dbReference type="ChEBI" id="CHEBI:30616"/>
        <dbReference type="ChEBI" id="CHEBI:83421"/>
        <dbReference type="ChEBI" id="CHEBI:456216"/>
        <dbReference type="EC" id="2.7.11.1"/>
    </reaction>
</comment>
<evidence type="ECO:0000256" key="4">
    <source>
        <dbReference type="ARBA" id="ARBA00022741"/>
    </source>
</evidence>
<dbReference type="Pfam" id="PF01163">
    <property type="entry name" value="RIO1"/>
    <property type="match status" value="1"/>
</dbReference>